<accession>A0AC58TF64</accession>
<sequence length="306" mass="34575">MSNQQRDKEAQTQQVDRERDATMAPTVTEAIHQNLSDDDQEDHNTTEKSTTAGSLQINEWNLMIKNVSEMKESGQETDAIADPRDILHGVILEEVRNEETIIVNEERIDDHTLQLTNSGGKMSTSTKREEFFSKRLTEYDLRRGIGGGLKLPAKQVKDKILVHISAPADGGEGKPLTLVDHEGKKWDMLFVLQSKKYYLRGKWYDYVDEYKLKNSDTIIIEKITISKQQVKEEVDFAAVNKIGDHDWDTICAEDVVECSAAGEDQQIEIKNIGKAELDVEVEYEITIERGPGNTATEQEDDSSGED</sequence>
<reference evidence="1" key="1">
    <citation type="journal article" date="2014" name="Nat. Commun.">
        <title>The tobacco genome sequence and its comparison with those of tomato and potato.</title>
        <authorList>
            <person name="Sierro N."/>
            <person name="Battey J.N."/>
            <person name="Ouadi S."/>
            <person name="Bakaher N."/>
            <person name="Bovet L."/>
            <person name="Willig A."/>
            <person name="Goepfert S."/>
            <person name="Peitsch M.C."/>
            <person name="Ivanov N.V."/>
        </authorList>
    </citation>
    <scope>NUCLEOTIDE SEQUENCE [LARGE SCALE GENOMIC DNA]</scope>
</reference>
<proteinExistence type="predicted"/>
<keyword evidence="1" id="KW-1185">Reference proteome</keyword>
<evidence type="ECO:0000313" key="2">
    <source>
        <dbReference type="RefSeq" id="XP_075095856.1"/>
    </source>
</evidence>
<reference evidence="2" key="2">
    <citation type="submission" date="2025-08" db="UniProtKB">
        <authorList>
            <consortium name="RefSeq"/>
        </authorList>
    </citation>
    <scope>IDENTIFICATION</scope>
    <source>
        <tissue evidence="2">Leaf</tissue>
    </source>
</reference>
<protein>
    <submittedName>
        <fullName evidence="2">Uncharacterized protein LOC142173865</fullName>
    </submittedName>
</protein>
<evidence type="ECO:0000313" key="1">
    <source>
        <dbReference type="Proteomes" id="UP000790787"/>
    </source>
</evidence>
<gene>
    <name evidence="2" type="primary">LOC142173865</name>
</gene>
<name>A0AC58TF64_TOBAC</name>
<dbReference type="Proteomes" id="UP000790787">
    <property type="component" value="Chromosome 19"/>
</dbReference>
<organism evidence="1 2">
    <name type="scientific">Nicotiana tabacum</name>
    <name type="common">Common tobacco</name>
    <dbReference type="NCBI Taxonomy" id="4097"/>
    <lineage>
        <taxon>Eukaryota</taxon>
        <taxon>Viridiplantae</taxon>
        <taxon>Streptophyta</taxon>
        <taxon>Embryophyta</taxon>
        <taxon>Tracheophyta</taxon>
        <taxon>Spermatophyta</taxon>
        <taxon>Magnoliopsida</taxon>
        <taxon>eudicotyledons</taxon>
        <taxon>Gunneridae</taxon>
        <taxon>Pentapetalae</taxon>
        <taxon>asterids</taxon>
        <taxon>lamiids</taxon>
        <taxon>Solanales</taxon>
        <taxon>Solanaceae</taxon>
        <taxon>Nicotianoideae</taxon>
        <taxon>Nicotianeae</taxon>
        <taxon>Nicotiana</taxon>
    </lineage>
</organism>
<dbReference type="RefSeq" id="XP_075095856.1">
    <property type="nucleotide sequence ID" value="XM_075239755.1"/>
</dbReference>